<dbReference type="eggNOG" id="COG2197">
    <property type="taxonomic scope" value="Bacteria"/>
</dbReference>
<keyword evidence="5" id="KW-1185">Reference proteome</keyword>
<dbReference type="GO" id="GO:0005737">
    <property type="term" value="C:cytoplasm"/>
    <property type="evidence" value="ECO:0007669"/>
    <property type="project" value="TreeGrafter"/>
</dbReference>
<dbReference type="Pfam" id="PF00196">
    <property type="entry name" value="GerE"/>
    <property type="match status" value="1"/>
</dbReference>
<dbReference type="EMBL" id="BAFO02000017">
    <property type="protein sequence ID" value="GAD83072.1"/>
    <property type="molecule type" value="Genomic_DNA"/>
</dbReference>
<sequence>MRTPAVGRHEEVARLRAAVLAAASGGGRFVLVSGPAGIGKSWLAERAVELAGAAGLRVARGNALDDAGMPPLWPWRRAARELPELAAALDTVTEPGGGAAARRFRMFTEVADVLTAASADTGLLLVLDDLHWADPTSLALLTHVVTETARAKLLVVGTAREPAGPTLLTHQPDWLRLANAQALPISGLSEPEVRYWLDQRGLSPDLATRVHDRTDGNPLLVRLILESGVNEQDCGTDAVLSQPGVRRLVLAQLDRLAPADIAVLGAASVLGERIDFTLLEQLCATAESEHRATAADLAVHRRAIDGADEPSHRAAAIVDTASDPRMAEANRAAAQVNHRVLDAVDAATAAGIVRRFEDGTTGFTHALVRDAVYADLRPSRRTTWHRAAATALAARDAPDSAIAGAIATHWRHAADSAETRHWSRRAARSARAAAAHEDAIRFGEWAVEAAAGAAEAERAELLVELARDEFAAGRIADSLAHCVAAADLAERAARPDLLAEAALVVHGVTTPTVMTRLDQLCATALRRLEPGTHDDLIARILARHALSAADRGAGAEARALSERAMRAAERSTDPDVALDVIHARHLSLAAPEYLAERTTLAAKAIEIAVYAEQPLAQLWGHVWTADASLQRGDLAAFDTALDRIELLAEQRRLPIARWHLLRLRATRAVLVGELAAALEFDTAAYELALGIGDFSLAGLHHAFRGMYAVIVGQVDRDELNAAVEALSFAPKIPIAQLFAPMMHALAGDIEEATALFAPFRTLPDTLERGPRWAGTVYSVGIIAELLDDADTADRVFHALAGQEQHYSADGTGALICVSSLARVRADNARVAGHLDAAVELYRRGLAMDTGIGARPFVALGHLGLARTLLARAEFTAARTEAERAAAGFRRLGMAGRLAAADVLLTRIDAATRTADPLTPREREVRDLAASGLTNREIATRLVLSERTVETHIRNILAKLGVTNRTELARDPR</sequence>
<dbReference type="PANTHER" id="PTHR16305:SF28">
    <property type="entry name" value="GUANYLATE CYCLASE DOMAIN-CONTAINING PROTEIN"/>
    <property type="match status" value="1"/>
</dbReference>
<dbReference type="InterPro" id="IPR027417">
    <property type="entry name" value="P-loop_NTPase"/>
</dbReference>
<dbReference type="InterPro" id="IPR016032">
    <property type="entry name" value="Sig_transdc_resp-reg_C-effctor"/>
</dbReference>
<evidence type="ECO:0000313" key="4">
    <source>
        <dbReference type="EMBL" id="GAD83072.1"/>
    </source>
</evidence>
<evidence type="ECO:0000256" key="2">
    <source>
        <dbReference type="ARBA" id="ARBA00022840"/>
    </source>
</evidence>
<dbReference type="PRINTS" id="PR00038">
    <property type="entry name" value="HTHLUXR"/>
</dbReference>
<dbReference type="AlphaFoldDB" id="U5E3T1"/>
<dbReference type="eggNOG" id="COG3899">
    <property type="taxonomic scope" value="Bacteria"/>
</dbReference>
<dbReference type="PANTHER" id="PTHR16305">
    <property type="entry name" value="TESTICULAR SOLUBLE ADENYLYL CYCLASE"/>
    <property type="match status" value="1"/>
</dbReference>
<dbReference type="Pfam" id="PF13191">
    <property type="entry name" value="AAA_16"/>
    <property type="match status" value="1"/>
</dbReference>
<dbReference type="InterPro" id="IPR000792">
    <property type="entry name" value="Tscrpt_reg_LuxR_C"/>
</dbReference>
<dbReference type="GO" id="GO:0004016">
    <property type="term" value="F:adenylate cyclase activity"/>
    <property type="evidence" value="ECO:0007669"/>
    <property type="project" value="TreeGrafter"/>
</dbReference>
<dbReference type="OrthoDB" id="3543649at2"/>
<evidence type="ECO:0000313" key="5">
    <source>
        <dbReference type="Proteomes" id="UP000017048"/>
    </source>
</evidence>
<dbReference type="InterPro" id="IPR011990">
    <property type="entry name" value="TPR-like_helical_dom_sf"/>
</dbReference>
<reference evidence="4 5" key="1">
    <citation type="journal article" date="2014" name="BMC Genomics">
        <title>Genome based analysis of type-I polyketide synthase and nonribosomal peptide synthetase gene clusters in seven strains of five representative Nocardia species.</title>
        <authorList>
            <person name="Komaki H."/>
            <person name="Ichikawa N."/>
            <person name="Hosoyama A."/>
            <person name="Takahashi-Nakaguchi A."/>
            <person name="Matsuzawa T."/>
            <person name="Suzuki K."/>
            <person name="Fujita N."/>
            <person name="Gonoi T."/>
        </authorList>
    </citation>
    <scope>NUCLEOTIDE SEQUENCE [LARGE SCALE GENOMIC DNA]</scope>
    <source>
        <strain evidence="4 5">NBRC 15531</strain>
    </source>
</reference>
<dbReference type="GeneID" id="91514305"/>
<feature type="domain" description="HTH luxR-type" evidence="3">
    <location>
        <begin position="910"/>
        <end position="972"/>
    </location>
</feature>
<protein>
    <submittedName>
        <fullName evidence="4">LuxR family transcriptional regulator</fullName>
    </submittedName>
</protein>
<keyword evidence="2" id="KW-0067">ATP-binding</keyword>
<gene>
    <name evidence="4" type="ORF">NCAST_17_00540</name>
</gene>
<dbReference type="PROSITE" id="PS00622">
    <property type="entry name" value="HTH_LUXR_1"/>
    <property type="match status" value="1"/>
</dbReference>
<dbReference type="SMART" id="SM00421">
    <property type="entry name" value="HTH_LUXR"/>
    <property type="match status" value="1"/>
</dbReference>
<dbReference type="SUPFAM" id="SSF52540">
    <property type="entry name" value="P-loop containing nucleoside triphosphate hydrolases"/>
    <property type="match status" value="1"/>
</dbReference>
<organism evidence="4 5">
    <name type="scientific">Nocardia asteroides NBRC 15531</name>
    <dbReference type="NCBI Taxonomy" id="1110697"/>
    <lineage>
        <taxon>Bacteria</taxon>
        <taxon>Bacillati</taxon>
        <taxon>Actinomycetota</taxon>
        <taxon>Actinomycetes</taxon>
        <taxon>Mycobacteriales</taxon>
        <taxon>Nocardiaceae</taxon>
        <taxon>Nocardia</taxon>
    </lineage>
</organism>
<evidence type="ECO:0000259" key="3">
    <source>
        <dbReference type="PROSITE" id="PS50043"/>
    </source>
</evidence>
<dbReference type="Gene3D" id="1.25.40.10">
    <property type="entry name" value="Tetratricopeptide repeat domain"/>
    <property type="match status" value="1"/>
</dbReference>
<name>U5E3T1_NOCAS</name>
<keyword evidence="1" id="KW-0547">Nucleotide-binding</keyword>
<dbReference type="Gene3D" id="3.40.50.300">
    <property type="entry name" value="P-loop containing nucleotide triphosphate hydrolases"/>
    <property type="match status" value="1"/>
</dbReference>
<evidence type="ECO:0000256" key="1">
    <source>
        <dbReference type="ARBA" id="ARBA00022741"/>
    </source>
</evidence>
<dbReference type="GO" id="GO:0003677">
    <property type="term" value="F:DNA binding"/>
    <property type="evidence" value="ECO:0007669"/>
    <property type="project" value="InterPro"/>
</dbReference>
<dbReference type="Gene3D" id="1.10.10.10">
    <property type="entry name" value="Winged helix-like DNA-binding domain superfamily/Winged helix DNA-binding domain"/>
    <property type="match status" value="1"/>
</dbReference>
<dbReference type="SUPFAM" id="SSF46894">
    <property type="entry name" value="C-terminal effector domain of the bipartite response regulators"/>
    <property type="match status" value="1"/>
</dbReference>
<dbReference type="CDD" id="cd06170">
    <property type="entry name" value="LuxR_C_like"/>
    <property type="match status" value="1"/>
</dbReference>
<comment type="caution">
    <text evidence="4">The sequence shown here is derived from an EMBL/GenBank/DDBJ whole genome shotgun (WGS) entry which is preliminary data.</text>
</comment>
<proteinExistence type="predicted"/>
<dbReference type="RefSeq" id="WP_019050060.1">
    <property type="nucleotide sequence ID" value="NZ_BAFO02000017.1"/>
</dbReference>
<dbReference type="GO" id="GO:0006355">
    <property type="term" value="P:regulation of DNA-templated transcription"/>
    <property type="evidence" value="ECO:0007669"/>
    <property type="project" value="InterPro"/>
</dbReference>
<dbReference type="Proteomes" id="UP000017048">
    <property type="component" value="Unassembled WGS sequence"/>
</dbReference>
<dbReference type="GO" id="GO:0005524">
    <property type="term" value="F:ATP binding"/>
    <property type="evidence" value="ECO:0007669"/>
    <property type="project" value="UniProtKB-KW"/>
</dbReference>
<dbReference type="InterPro" id="IPR036388">
    <property type="entry name" value="WH-like_DNA-bd_sf"/>
</dbReference>
<dbReference type="STRING" id="1824.SAMN05444423_101401"/>
<accession>U5E3T1</accession>
<dbReference type="PROSITE" id="PS50043">
    <property type="entry name" value="HTH_LUXR_2"/>
    <property type="match status" value="1"/>
</dbReference>
<dbReference type="InterPro" id="IPR041664">
    <property type="entry name" value="AAA_16"/>
</dbReference>